<keyword evidence="4" id="KW-1185">Reference proteome</keyword>
<evidence type="ECO:0000313" key="3">
    <source>
        <dbReference type="EMBL" id="KAI3407069.2"/>
    </source>
</evidence>
<dbReference type="RefSeq" id="XP_049182814.1">
    <property type="nucleotide sequence ID" value="XM_049322706.1"/>
</dbReference>
<name>A0AAI9T1S0_9ASCO</name>
<dbReference type="AlphaFoldDB" id="A0AAI9T1S0"/>
<evidence type="ECO:0000313" key="4">
    <source>
        <dbReference type="Proteomes" id="UP001202479"/>
    </source>
</evidence>
<comment type="caution">
    <text evidence="3">The sequence shown here is derived from an EMBL/GenBank/DDBJ whole genome shotgun (WGS) entry which is preliminary data.</text>
</comment>
<organism evidence="3 4">
    <name type="scientific">Candida oxycetoniae</name>
    <dbReference type="NCBI Taxonomy" id="497107"/>
    <lineage>
        <taxon>Eukaryota</taxon>
        <taxon>Fungi</taxon>
        <taxon>Dikarya</taxon>
        <taxon>Ascomycota</taxon>
        <taxon>Saccharomycotina</taxon>
        <taxon>Pichiomycetes</taxon>
        <taxon>Debaryomycetaceae</taxon>
        <taxon>Candida/Lodderomyces clade</taxon>
        <taxon>Candida</taxon>
    </lineage>
</organism>
<protein>
    <recommendedName>
        <fullName evidence="2">Cyclic nucleotide-binding domain-containing protein</fullName>
    </recommendedName>
</protein>
<dbReference type="EMBL" id="JAHUZD010000018">
    <property type="protein sequence ID" value="KAI3407069.2"/>
    <property type="molecule type" value="Genomic_DNA"/>
</dbReference>
<proteinExistence type="predicted"/>
<feature type="region of interest" description="Disordered" evidence="1">
    <location>
        <begin position="1"/>
        <end position="22"/>
    </location>
</feature>
<dbReference type="Proteomes" id="UP001202479">
    <property type="component" value="Unassembled WGS sequence"/>
</dbReference>
<sequence>MSKDKIDLYTQPEGQELPRRTVEESAREKIEMLIEKHPIVPPELDDTANDSKIAKKKVLKDVERSQYITYFNNQIDRGAGNEQSEEKVGEDEIEEYVGNEQNEFESDTNLDEDGLEIPQGKIPLDSQFSTAELEKIVDVCKDQGILKENVDLKIVEQGELGDKIRITDIGS</sequence>
<accession>A0AAI9T1S0</accession>
<evidence type="ECO:0000256" key="1">
    <source>
        <dbReference type="SAM" id="MobiDB-lite"/>
    </source>
</evidence>
<evidence type="ECO:0000259" key="2">
    <source>
        <dbReference type="PROSITE" id="PS50042"/>
    </source>
</evidence>
<reference evidence="3" key="1">
    <citation type="journal article" date="2022" name="DNA Res.">
        <title>Genome analysis of five recently described species of the CUG-Ser clade uncovers Candida theae as a new hybrid lineage with pathogenic potential in the Candida parapsilosis species complex.</title>
        <authorList>
            <person name="Mixao V."/>
            <person name="Del Olmo V."/>
            <person name="Hegedusova E."/>
            <person name="Saus E."/>
            <person name="Pryszcz L."/>
            <person name="Cillingova A."/>
            <person name="Nosek J."/>
            <person name="Gabaldon T."/>
        </authorList>
    </citation>
    <scope>NUCLEOTIDE SEQUENCE</scope>
    <source>
        <strain evidence="3">CBS 10844</strain>
    </source>
</reference>
<dbReference type="InterPro" id="IPR000595">
    <property type="entry name" value="cNMP-bd_dom"/>
</dbReference>
<dbReference type="PROSITE" id="PS50042">
    <property type="entry name" value="CNMP_BINDING_3"/>
    <property type="match status" value="1"/>
</dbReference>
<dbReference type="GeneID" id="73377774"/>
<feature type="domain" description="Cyclic nucleotide-binding" evidence="2">
    <location>
        <begin position="124"/>
        <end position="171"/>
    </location>
</feature>
<gene>
    <name evidence="3" type="ORF">KGF56_000157</name>
</gene>